<dbReference type="SUPFAM" id="SSF56104">
    <property type="entry name" value="SAICAR synthase-like"/>
    <property type="match status" value="1"/>
</dbReference>
<feature type="compositionally biased region" description="Basic and acidic residues" evidence="11">
    <location>
        <begin position="1384"/>
        <end position="1415"/>
    </location>
</feature>
<feature type="domain" description="PIPK" evidence="13">
    <location>
        <begin position="1723"/>
        <end position="2043"/>
    </location>
</feature>
<sequence>MSQVNREVGPVADLGDGDGSNSHLNIIDNNGISNGTSGTNKMEMPEFMTQKPLISRTTTDVDTNPVISDMQVPTPLDIAISNDEHESMTDELSGDDIISTIPAVSEQLSNTRSNDISSSALKLGSFPSNDLVGGTQPITKSDSDNPSLGRGERPASLHFSIGNSARTKRSSIYESKSTVTAIPIRTPSKSNRNGLNQTHPHSYSDRDDAVSLKSVSSSLTASFSRNFLFGFYDKKQNGKAKVKNILSKEYWMKDESAKECFNCAKPFTTFRRKHHCRICGQIFCSNCSFLISGENFGYSGRMRICEKCYEHSVNYEDSSEEESEEEMSHDQGSTRNLEEDAFSLNNDDIQSIITHADDHKVHLTTPEPLPRMAIPATKQGESLEISFHDKSNNYGYRKNRPRRGTQDRYTLHDLDMLSPIPQEYIDSKNSPDKAIMGNKSSQLGHIRQSFSNYLGQKNANILRQDTPNKLNVMKTLANNNFKFEFNYDMNNFQSYLNKERQPPILHDSRQMPLISNHNSSPNFQTGVLSSDEGSEDEASMSLYTALNDTHKHDKNRTRTTRNSTNSTQRAQASLQRMRQRRKSKSRSGVFTNNGRGEFSFLNLSAPNLVTVVNNDAIFSKNHNPQSKQKFESSLKDLRKSSANMSSWRRVSLEKREELNDACKLHINTLLRQALDDQEIQNKEDWTAIFEKMISLIQGIPLDARKSGDLDFKQQHVKIKRLPGGKVLDSMLLNGVLYSKGLPLKTMPRTVLNPRILLIMFPLEYQKHNNHVISIESVVAQEKEYTKKLVLRLLSLNPDIILIGTTASGYALQLFQEAGIVVQCDVKPQVIERISRFTNCDIVITMDKLSNNVRLGTCEKFEVRTYIYGNLSKNYTFITGCKTNDGITLVLRGDTSEALRKVKDVAEFMAYAVFSMKLESSFFNDNFLQPNIEAYKNVQLLKKKSTNTVGYCADFIKKFHQRVLSVSPIVEFPVPYLLEKARNVEKLLINKRELVMKLPSNSDILTFKDSVDFSKMQLETALTQRDLKYLIKFIHTKECDELLLLFERLKKQWEIYSSLSRNMLGTGSHQSISVLYSVISKKTTTPCIGPEIVTIDFFWENDLSIGQFIENVAATALRPCVDGCGGLMMDHYRSYAHGNGKVDVIIESLQSKLPMLKNLIFTWSYCKKCGLSSPTLQLSEKSWSYSLGKYLELMFWSSPKNINSIGNCDHDVAKDHLKYFSLNDIIVRMEYSEIDVHQLITPSTTITWNPNKDIKLKVELYYQILEKIDAFYGSVLERLNKLKIDSITDIKLNAAKERIDELKKNVEEEKSVLLSNIENVYTGTEGDQHLKLNSVIRALHDNAAGWDTEFVEFEKEYLPTEKDIARITALQLKKMFTDFNKISEENVNREHAEEVETNEKKPETDDTPVKEGKPEEEPTNIQKRPVLTQNATMPVINKSSHTFGDPVGQHVTPRRQSVGSSFADTSNLRKMSINSNNSNYTQYSKDRNSDTKVGQLANFFDQIHFDAVTKEFELQREMERLNMNKTKYQAMRAKSLKPIVEVYKNVQAAVQEPINVEKGAKSQYWNSKTENTKGGSDKARLLNKGLENELEQSIHQWSERILKNQNNEQNNDLTTKPSNEPLPPVTTITNANKDGTKLQTEHVVIPSQKSSLLTALSNFWADRSASFWKPLAYPTSPTEHIFMDNDVIIREDEPSSLIAFCLSSNDYQKKVNSMIRNIRQPPGSFDSSEEKTDSNTSKTEVATSNTGDFDDIPIKASNTDLEMIMTKKTGMHLRYQFQDGYTVMSCKMFFFEQFDAFRKKCGCGEENFIQSLSRCIKWDSSGGKSGSAFLKTLDNRFVIKELSHSELDAFINFSSSYFEYMSQALFHDLPTALAKILGFYQIQIKNSTTGKSFKMDVIIMENLFYETKTSRIFDLKGSMRNRHVEQTGKENEVLLDENMVEYIYESPIFVREYDKKLLRASLWNDTLFLAKMNVMDYSLVVGVDNENHSLTVGIIDCIRTFTWDKKLESWVKEKGLVGGSTKEPTVVTPRQYKNRFREAMERYILMVPDPWYQDTDT</sequence>
<dbReference type="SMART" id="SM00330">
    <property type="entry name" value="PIPKc"/>
    <property type="match status" value="1"/>
</dbReference>
<evidence type="ECO:0000256" key="6">
    <source>
        <dbReference type="ARBA" id="ARBA00022777"/>
    </source>
</evidence>
<dbReference type="SUPFAM" id="SSF52029">
    <property type="entry name" value="GroEL apical domain-like"/>
    <property type="match status" value="1"/>
</dbReference>
<keyword evidence="6 10" id="KW-0418">Kinase</keyword>
<dbReference type="PROSITE" id="PS50178">
    <property type="entry name" value="ZF_FYVE"/>
    <property type="match status" value="1"/>
</dbReference>
<feature type="compositionally biased region" description="Low complexity" evidence="11">
    <location>
        <begin position="25"/>
        <end position="40"/>
    </location>
</feature>
<dbReference type="PANTHER" id="PTHR45748:SF7">
    <property type="entry name" value="1-PHOSPHATIDYLINOSITOL 3-PHOSPHATE 5-KINASE-RELATED"/>
    <property type="match status" value="1"/>
</dbReference>
<evidence type="ECO:0000256" key="3">
    <source>
        <dbReference type="ARBA" id="ARBA00022723"/>
    </source>
</evidence>
<feature type="region of interest" description="Disordered" evidence="11">
    <location>
        <begin position="183"/>
        <end position="206"/>
    </location>
</feature>
<dbReference type="PANTHER" id="PTHR45748">
    <property type="entry name" value="1-PHOSPHATIDYLINOSITOL 3-PHOSPHATE 5-KINASE-RELATED"/>
    <property type="match status" value="1"/>
</dbReference>
<feature type="compositionally biased region" description="Acidic residues" evidence="11">
    <location>
        <begin position="317"/>
        <end position="327"/>
    </location>
</feature>
<keyword evidence="3" id="KW-0479">Metal-binding</keyword>
<evidence type="ECO:0000256" key="9">
    <source>
        <dbReference type="PROSITE-ProRule" id="PRU00091"/>
    </source>
</evidence>
<evidence type="ECO:0000256" key="8">
    <source>
        <dbReference type="ARBA" id="ARBA00022840"/>
    </source>
</evidence>
<reference evidence="14 15" key="1">
    <citation type="submission" date="2016-03" db="EMBL/GenBank/DDBJ databases">
        <title>How can Kluyveromyces marxianus grow so fast - potential evolutionary course in Saccharomyces Complex revealed by comparative genomics.</title>
        <authorList>
            <person name="Mo W."/>
            <person name="Lu W."/>
            <person name="Yang X."/>
            <person name="Qi J."/>
            <person name="Lv H."/>
        </authorList>
    </citation>
    <scope>NUCLEOTIDE SEQUENCE [LARGE SCALE GENOMIC DNA]</scope>
    <source>
        <strain evidence="14 15">FIM1</strain>
    </source>
</reference>
<dbReference type="EC" id="2.7.1.150" evidence="1"/>
<name>A0ABX6EWM8_KLUMA</name>
<dbReference type="InterPro" id="IPR002423">
    <property type="entry name" value="Cpn60/GroEL/TCP-1"/>
</dbReference>
<feature type="compositionally biased region" description="Polar residues" evidence="11">
    <location>
        <begin position="516"/>
        <end position="528"/>
    </location>
</feature>
<dbReference type="InterPro" id="IPR027484">
    <property type="entry name" value="PInositol-4-P-5-kinase_N"/>
</dbReference>
<evidence type="ECO:0000259" key="13">
    <source>
        <dbReference type="PROSITE" id="PS51455"/>
    </source>
</evidence>
<evidence type="ECO:0000313" key="15">
    <source>
        <dbReference type="Proteomes" id="UP000422736"/>
    </source>
</evidence>
<feature type="region of interest" description="Disordered" evidence="11">
    <location>
        <begin position="1717"/>
        <end position="1743"/>
    </location>
</feature>
<dbReference type="CDD" id="cd03334">
    <property type="entry name" value="Fab1_TCP"/>
    <property type="match status" value="1"/>
</dbReference>
<evidence type="ECO:0000256" key="5">
    <source>
        <dbReference type="ARBA" id="ARBA00022771"/>
    </source>
</evidence>
<dbReference type="EMBL" id="CP015055">
    <property type="protein sequence ID" value="QGN14663.1"/>
    <property type="molecule type" value="Genomic_DNA"/>
</dbReference>
<dbReference type="InterPro" id="IPR017455">
    <property type="entry name" value="Znf_FYVE-rel"/>
</dbReference>
<dbReference type="Pfam" id="PF01363">
    <property type="entry name" value="FYVE"/>
    <property type="match status" value="1"/>
</dbReference>
<dbReference type="InterPro" id="IPR011011">
    <property type="entry name" value="Znf_FYVE_PHD"/>
</dbReference>
<evidence type="ECO:0000256" key="1">
    <source>
        <dbReference type="ARBA" id="ARBA00012009"/>
    </source>
</evidence>
<keyword evidence="15" id="KW-1185">Reference proteome</keyword>
<dbReference type="InterPro" id="IPR002498">
    <property type="entry name" value="PInositol-4-P-4/5-kinase_core"/>
</dbReference>
<dbReference type="InterPro" id="IPR027483">
    <property type="entry name" value="PInositol-4-P-4/5-kinase_C_sf"/>
</dbReference>
<feature type="region of interest" description="Disordered" evidence="11">
    <location>
        <begin position="1384"/>
        <end position="1419"/>
    </location>
</feature>
<dbReference type="Gene3D" id="3.30.810.10">
    <property type="entry name" value="2-Layer Sandwich"/>
    <property type="match status" value="1"/>
</dbReference>
<gene>
    <name evidence="14" type="primary">FAB1</name>
    <name evidence="14" type="ORF">FIM1_1327</name>
</gene>
<dbReference type="Gene3D" id="3.50.7.10">
    <property type="entry name" value="GroEL"/>
    <property type="match status" value="1"/>
</dbReference>
<dbReference type="Pfam" id="PF01504">
    <property type="entry name" value="PIP5K"/>
    <property type="match status" value="1"/>
</dbReference>
<dbReference type="InterPro" id="IPR013083">
    <property type="entry name" value="Znf_RING/FYVE/PHD"/>
</dbReference>
<dbReference type="SMART" id="SM00064">
    <property type="entry name" value="FYVE"/>
    <property type="match status" value="1"/>
</dbReference>
<feature type="compositionally biased region" description="Polar residues" evidence="11">
    <location>
        <begin position="136"/>
        <end position="146"/>
    </location>
</feature>
<protein>
    <recommendedName>
        <fullName evidence="1">1-phosphatidylinositol-3-phosphate 5-kinase</fullName>
        <ecNumber evidence="1">2.7.1.150</ecNumber>
    </recommendedName>
</protein>
<evidence type="ECO:0000256" key="10">
    <source>
        <dbReference type="PROSITE-ProRule" id="PRU00781"/>
    </source>
</evidence>
<proteinExistence type="predicted"/>
<dbReference type="Gene3D" id="3.30.40.10">
    <property type="entry name" value="Zinc/RING finger domain, C3HC4 (zinc finger)"/>
    <property type="match status" value="1"/>
</dbReference>
<feature type="region of interest" description="Disordered" evidence="11">
    <location>
        <begin position="1"/>
        <end position="40"/>
    </location>
</feature>
<evidence type="ECO:0000256" key="7">
    <source>
        <dbReference type="ARBA" id="ARBA00022833"/>
    </source>
</evidence>
<evidence type="ECO:0000256" key="4">
    <source>
        <dbReference type="ARBA" id="ARBA00022741"/>
    </source>
</evidence>
<feature type="region of interest" description="Disordered" evidence="11">
    <location>
        <begin position="1440"/>
        <end position="1461"/>
    </location>
</feature>
<keyword evidence="5 9" id="KW-0863">Zinc-finger</keyword>
<feature type="domain" description="FYVE-type" evidence="12">
    <location>
        <begin position="254"/>
        <end position="313"/>
    </location>
</feature>
<dbReference type="Pfam" id="PF00118">
    <property type="entry name" value="Cpn60_TCP1"/>
    <property type="match status" value="1"/>
</dbReference>
<feature type="compositionally biased region" description="Polar residues" evidence="11">
    <location>
        <begin position="1733"/>
        <end position="1743"/>
    </location>
</feature>
<evidence type="ECO:0000256" key="11">
    <source>
        <dbReference type="SAM" id="MobiDB-lite"/>
    </source>
</evidence>
<reference evidence="14 15" key="2">
    <citation type="submission" date="2019-11" db="EMBL/GenBank/DDBJ databases">
        <authorList>
            <person name="Lu H."/>
        </authorList>
    </citation>
    <scope>NUCLEOTIDE SEQUENCE [LARGE SCALE GENOMIC DNA]</scope>
    <source>
        <strain evidence="14 15">FIM1</strain>
    </source>
</reference>
<dbReference type="CDD" id="cd15725">
    <property type="entry name" value="FYVE_PIKfyve_Fab1"/>
    <property type="match status" value="1"/>
</dbReference>
<accession>A0ABX6EWM8</accession>
<dbReference type="Proteomes" id="UP000422736">
    <property type="component" value="Chromosome 2"/>
</dbReference>
<feature type="region of interest" description="Disordered" evidence="11">
    <location>
        <begin position="316"/>
        <end position="335"/>
    </location>
</feature>
<evidence type="ECO:0000313" key="14">
    <source>
        <dbReference type="EMBL" id="QGN14663.1"/>
    </source>
</evidence>
<feature type="compositionally biased region" description="Polar residues" evidence="11">
    <location>
        <begin position="187"/>
        <end position="201"/>
    </location>
</feature>
<keyword evidence="2 10" id="KW-0808">Transferase</keyword>
<organism evidence="14 15">
    <name type="scientific">Kluyveromyces marxianus</name>
    <name type="common">Yeast</name>
    <name type="synonym">Candida kefyr</name>
    <dbReference type="NCBI Taxonomy" id="4911"/>
    <lineage>
        <taxon>Eukaryota</taxon>
        <taxon>Fungi</taxon>
        <taxon>Dikarya</taxon>
        <taxon>Ascomycota</taxon>
        <taxon>Saccharomycotina</taxon>
        <taxon>Saccharomycetes</taxon>
        <taxon>Saccharomycetales</taxon>
        <taxon>Saccharomycetaceae</taxon>
        <taxon>Kluyveromyces</taxon>
    </lineage>
</organism>
<dbReference type="Gene3D" id="3.30.800.10">
    <property type="entry name" value="Phosphatidylinositol Phosphate Kinase II Beta"/>
    <property type="match status" value="1"/>
</dbReference>
<keyword evidence="7" id="KW-0862">Zinc</keyword>
<keyword evidence="8 10" id="KW-0067">ATP-binding</keyword>
<dbReference type="InterPro" id="IPR027409">
    <property type="entry name" value="GroEL-like_apical_dom_sf"/>
</dbReference>
<feature type="region of interest" description="Disordered" evidence="11">
    <location>
        <begin position="125"/>
        <end position="156"/>
    </location>
</feature>
<feature type="region of interest" description="Disordered" evidence="11">
    <location>
        <begin position="516"/>
        <end position="591"/>
    </location>
</feature>
<keyword evidence="4 10" id="KW-0547">Nucleotide-binding</keyword>
<dbReference type="InterPro" id="IPR044769">
    <property type="entry name" value="PIKfyve_PIPKc"/>
</dbReference>
<evidence type="ECO:0000259" key="12">
    <source>
        <dbReference type="PROSITE" id="PS50178"/>
    </source>
</evidence>
<dbReference type="CDD" id="cd17300">
    <property type="entry name" value="PIPKc_PIKfyve"/>
    <property type="match status" value="1"/>
</dbReference>
<dbReference type="SUPFAM" id="SSF57903">
    <property type="entry name" value="FYVE/PHD zinc finger"/>
    <property type="match status" value="1"/>
</dbReference>
<evidence type="ECO:0000256" key="2">
    <source>
        <dbReference type="ARBA" id="ARBA00022679"/>
    </source>
</evidence>
<dbReference type="InterPro" id="IPR000306">
    <property type="entry name" value="Znf_FYVE"/>
</dbReference>
<dbReference type="PROSITE" id="PS51455">
    <property type="entry name" value="PIPK"/>
    <property type="match status" value="1"/>
</dbReference>